<dbReference type="EMBL" id="RBPS01000301">
    <property type="protein sequence ID" value="RMO32472.1"/>
    <property type="molecule type" value="Genomic_DNA"/>
</dbReference>
<dbReference type="SUPFAM" id="SSF69279">
    <property type="entry name" value="Phage tail proteins"/>
    <property type="match status" value="2"/>
</dbReference>
<dbReference type="Gene3D" id="2.40.50.230">
    <property type="entry name" value="Gp5 N-terminal domain"/>
    <property type="match status" value="1"/>
</dbReference>
<organism evidence="7 8">
    <name type="scientific">Pseudomonas savastanoi pv. glycinea</name>
    <name type="common">Pseudomonas syringae pv. glycinea</name>
    <dbReference type="NCBI Taxonomy" id="318"/>
    <lineage>
        <taxon>Bacteria</taxon>
        <taxon>Pseudomonadati</taxon>
        <taxon>Pseudomonadota</taxon>
        <taxon>Gammaproteobacteria</taxon>
        <taxon>Pseudomonadales</taxon>
        <taxon>Pseudomonadaceae</taxon>
        <taxon>Pseudomonas</taxon>
    </lineage>
</organism>
<feature type="region of interest" description="Disordered" evidence="3">
    <location>
        <begin position="918"/>
        <end position="965"/>
    </location>
</feature>
<dbReference type="NCBIfam" id="TIGR03361">
    <property type="entry name" value="VI_Rhs_Vgr"/>
    <property type="match status" value="1"/>
</dbReference>
<evidence type="ECO:0000256" key="2">
    <source>
        <dbReference type="SAM" id="Coils"/>
    </source>
</evidence>
<gene>
    <name evidence="7" type="ORF">ALQ42_04687</name>
</gene>
<dbReference type="Pfam" id="PF10106">
    <property type="entry name" value="DUF2345"/>
    <property type="match status" value="1"/>
</dbReference>
<evidence type="ECO:0000259" key="6">
    <source>
        <dbReference type="Pfam" id="PF13296"/>
    </source>
</evidence>
<protein>
    <submittedName>
        <fullName evidence="7">Rhs element Vgr protein</fullName>
    </submittedName>
</protein>
<reference evidence="7 8" key="1">
    <citation type="submission" date="2018-08" db="EMBL/GenBank/DDBJ databases">
        <title>Recombination of ecologically and evolutionarily significant loci maintains genetic cohesion in the Pseudomonas syringae species complex.</title>
        <authorList>
            <person name="Dillon M."/>
            <person name="Thakur S."/>
            <person name="Almeida R.N.D."/>
            <person name="Weir B.S."/>
            <person name="Guttman D.S."/>
        </authorList>
    </citation>
    <scope>NUCLEOTIDE SEQUENCE [LARGE SCALE GENOMIC DNA]</scope>
    <source>
        <strain evidence="7 8">ICMP 6372</strain>
    </source>
</reference>
<evidence type="ECO:0000256" key="1">
    <source>
        <dbReference type="ARBA" id="ARBA00005558"/>
    </source>
</evidence>
<dbReference type="Gene3D" id="3.55.50.10">
    <property type="entry name" value="Baseplate protein-like domains"/>
    <property type="match status" value="1"/>
</dbReference>
<evidence type="ECO:0000259" key="5">
    <source>
        <dbReference type="Pfam" id="PF10106"/>
    </source>
</evidence>
<evidence type="ECO:0000313" key="8">
    <source>
        <dbReference type="Proteomes" id="UP000273536"/>
    </source>
</evidence>
<feature type="coiled-coil region" evidence="2">
    <location>
        <begin position="606"/>
        <end position="633"/>
    </location>
</feature>
<proteinExistence type="inferred from homology"/>
<dbReference type="InterPro" id="IPR006531">
    <property type="entry name" value="Gp5/Vgr_OB"/>
</dbReference>
<evidence type="ECO:0000313" key="7">
    <source>
        <dbReference type="EMBL" id="RMO32472.1"/>
    </source>
</evidence>
<dbReference type="InterPro" id="IPR006533">
    <property type="entry name" value="T6SS_Vgr_RhsGE"/>
</dbReference>
<feature type="region of interest" description="Disordered" evidence="3">
    <location>
        <begin position="635"/>
        <end position="684"/>
    </location>
</feature>
<name>A0A0N8RL44_PSESG</name>
<keyword evidence="2" id="KW-0175">Coiled coil</keyword>
<sequence length="965" mass="106415">MQERDVPMNSILDAAINTFSGPLSQAGRLLELNTPQGQELFALRAHVVERLSHVARYTVDVINQTTDFDPEKLIGQAVQLSIRLDDGSLSPRHGWVESVRYLGSDGGLEDWQLVFAPWFSLLEYRIDCRIWQEMSLPDILAQVFQHYSQARANYRFDLQRDYPLLSYVTQLNETDANFVQRWCEQEGLFWYVEHKIDSHCIVFTDNIDSLPTLNPASLRFHTQQAADLKDSITQWSPGARLLNGLVQWRSSEYRSHAQPQITHSMALPAASAPPDLERYQYRGQYAWQNLSRGEWLARVQIEQDESAARRIQGQGGARQMQPGHGFELTQHPLYELKTLQDRQFLIVAVEFFVQSNLPIGKTRSSPPGSLKTQLDALQAQASLPTGDEGFYLNRFETQRLDIPYRSSFTHQKPAHPGPQTAVVVTPGGHEVFTDNLNRVCVRFHWDRLVKDGELGSCWLRMMQSSSGQDWGSVNVPRAGEEVVVTFLDNNIDRPLIMGQVYGGHKPAWHSSGLMSGYKSQEIQGSGYNQWVMDDSTGQVRTQIHSSHGHSQLNLGYLIDQQGNSRGALRGAGFELRTDAYGALRAQQGLYLSTWPRNKAQGGQVDTQEAQQHLSNAQARVKALSEIAEQHNALPMPGGINSLDQLNADTQANYGSGGESPVSSSQQQRNGGDTKAAIMSGGRGQTSGYKKPLLVASSPADIVTVTPQNTHIHSGKQLTLSTGENTNLASGKSLLVSVAQSISLFAQAAGAKLFAAKGKVEIQAQNDSIELTAKESVRITSTARTIEIAAQEEILLTSGAAYIRIKGGNIEIHAPGTIDVKGVKKTFSGPAQLNRDNPAWPTDAIKQKLTAYAGLSSAAGYQAWAGQPYTIFADGAEIKKGVMDASGQIGIDHHVTTSQYRIDLSNGVSYDLPVAADYKGDPKNAELANRGLHRHESASHPDVKPSDNRSLFRNRYDQLSNPESDA</sequence>
<dbReference type="Pfam" id="PF13296">
    <property type="entry name" value="T6SS_Vgr"/>
    <property type="match status" value="1"/>
</dbReference>
<dbReference type="AlphaFoldDB" id="A0A0N8RL44"/>
<feature type="domain" description="Putative type VI secretion system Rhs element associated Vgr" evidence="6">
    <location>
        <begin position="520"/>
        <end position="627"/>
    </location>
</feature>
<dbReference type="Pfam" id="PF04717">
    <property type="entry name" value="Phage_base_V"/>
    <property type="match status" value="1"/>
</dbReference>
<accession>A0A0N8RL44</accession>
<dbReference type="InterPro" id="IPR017847">
    <property type="entry name" value="T6SS_RhsGE_Vgr_subset"/>
</dbReference>
<feature type="compositionally biased region" description="Polar residues" evidence="3">
    <location>
        <begin position="956"/>
        <end position="965"/>
    </location>
</feature>
<dbReference type="InterPro" id="IPR037026">
    <property type="entry name" value="Vgr_OB-fold_dom_sf"/>
</dbReference>
<evidence type="ECO:0000256" key="3">
    <source>
        <dbReference type="SAM" id="MobiDB-lite"/>
    </source>
</evidence>
<dbReference type="NCBIfam" id="TIGR01646">
    <property type="entry name" value="vgr_GE"/>
    <property type="match status" value="1"/>
</dbReference>
<comment type="caution">
    <text evidence="7">The sequence shown here is derived from an EMBL/GenBank/DDBJ whole genome shotgun (WGS) entry which is preliminary data.</text>
</comment>
<dbReference type="Pfam" id="PF05954">
    <property type="entry name" value="Phage_GPD"/>
    <property type="match status" value="1"/>
</dbReference>
<dbReference type="InterPro" id="IPR018769">
    <property type="entry name" value="VgrG2_DUF2345"/>
</dbReference>
<evidence type="ECO:0000259" key="4">
    <source>
        <dbReference type="Pfam" id="PF04717"/>
    </source>
</evidence>
<feature type="compositionally biased region" description="Polar residues" evidence="3">
    <location>
        <begin position="660"/>
        <end position="670"/>
    </location>
</feature>
<dbReference type="Gene3D" id="4.10.220.110">
    <property type="match status" value="1"/>
</dbReference>
<dbReference type="InterPro" id="IPR028244">
    <property type="entry name" value="T6SS_Rhs_Vgr_dom"/>
</dbReference>
<dbReference type="Proteomes" id="UP000273536">
    <property type="component" value="Unassembled WGS sequence"/>
</dbReference>
<feature type="compositionally biased region" description="Basic and acidic residues" evidence="3">
    <location>
        <begin position="933"/>
        <end position="946"/>
    </location>
</feature>
<dbReference type="SUPFAM" id="SSF69255">
    <property type="entry name" value="gp5 N-terminal domain-like"/>
    <property type="match status" value="1"/>
</dbReference>
<dbReference type="Gene3D" id="2.30.110.50">
    <property type="match status" value="1"/>
</dbReference>
<feature type="domain" description="Gp5/Type VI secretion system Vgr protein OB-fold" evidence="4">
    <location>
        <begin position="434"/>
        <end position="501"/>
    </location>
</feature>
<comment type="similarity">
    <text evidence="1">Belongs to the VgrG protein family.</text>
</comment>
<feature type="compositionally biased region" description="Polar residues" evidence="3">
    <location>
        <begin position="641"/>
        <end position="653"/>
    </location>
</feature>
<feature type="domain" description="DUF2345" evidence="5">
    <location>
        <begin position="682"/>
        <end position="830"/>
    </location>
</feature>